<dbReference type="EMBL" id="WIXP02000001">
    <property type="protein sequence ID" value="KAF6217060.1"/>
    <property type="molecule type" value="Genomic_DNA"/>
</dbReference>
<organism evidence="1 2">
    <name type="scientific">Apolygus lucorum</name>
    <name type="common">Small green plant bug</name>
    <name type="synonym">Lygocoris lucorum</name>
    <dbReference type="NCBI Taxonomy" id="248454"/>
    <lineage>
        <taxon>Eukaryota</taxon>
        <taxon>Metazoa</taxon>
        <taxon>Ecdysozoa</taxon>
        <taxon>Arthropoda</taxon>
        <taxon>Hexapoda</taxon>
        <taxon>Insecta</taxon>
        <taxon>Pterygota</taxon>
        <taxon>Neoptera</taxon>
        <taxon>Paraneoptera</taxon>
        <taxon>Hemiptera</taxon>
        <taxon>Heteroptera</taxon>
        <taxon>Panheteroptera</taxon>
        <taxon>Cimicomorpha</taxon>
        <taxon>Miridae</taxon>
        <taxon>Mirini</taxon>
        <taxon>Apolygus</taxon>
    </lineage>
</organism>
<evidence type="ECO:0000313" key="2">
    <source>
        <dbReference type="Proteomes" id="UP000466442"/>
    </source>
</evidence>
<proteinExistence type="predicted"/>
<reference evidence="1" key="1">
    <citation type="journal article" date="2021" name="Mol. Ecol. Resour.">
        <title>Apolygus lucorum genome provides insights into omnivorousness and mesophyll feeding.</title>
        <authorList>
            <person name="Liu Y."/>
            <person name="Liu H."/>
            <person name="Wang H."/>
            <person name="Huang T."/>
            <person name="Liu B."/>
            <person name="Yang B."/>
            <person name="Yin L."/>
            <person name="Li B."/>
            <person name="Zhang Y."/>
            <person name="Zhang S."/>
            <person name="Jiang F."/>
            <person name="Zhang X."/>
            <person name="Ren Y."/>
            <person name="Wang B."/>
            <person name="Wang S."/>
            <person name="Lu Y."/>
            <person name="Wu K."/>
            <person name="Fan W."/>
            <person name="Wang G."/>
        </authorList>
    </citation>
    <scope>NUCLEOTIDE SEQUENCE</scope>
    <source>
        <strain evidence="1">12Hb</strain>
    </source>
</reference>
<sequence length="178" mass="20454">MITNYYGFPYDDNEYDIVMTIVCSSMLQWLAKTEQTIPHPTLPTVVIKWTVAAHRTIHRAIELHNTDRVFLMYDGATSDMMLTDYKIRVEWSCPDTTSDAFVWCEQPEVETPTNGEFSNMFAERGKIVPQTLAISNKAWPIQQNALQRAWIIRSLSDDNSDMPPQSVSPLILPDPIDW</sequence>
<comment type="caution">
    <text evidence="1">The sequence shown here is derived from an EMBL/GenBank/DDBJ whole genome shotgun (WGS) entry which is preliminary data.</text>
</comment>
<accession>A0A8S9Y707</accession>
<keyword evidence="2" id="KW-1185">Reference proteome</keyword>
<protein>
    <submittedName>
        <fullName evidence="1">Uncharacterized protein</fullName>
    </submittedName>
</protein>
<dbReference type="Proteomes" id="UP000466442">
    <property type="component" value="Linkage Group LG1"/>
</dbReference>
<evidence type="ECO:0000313" key="1">
    <source>
        <dbReference type="EMBL" id="KAF6217060.1"/>
    </source>
</evidence>
<name>A0A8S9Y707_APOLU</name>
<gene>
    <name evidence="1" type="ORF">GE061_001413</name>
</gene>
<dbReference type="AlphaFoldDB" id="A0A8S9Y707"/>